<evidence type="ECO:0000259" key="8">
    <source>
        <dbReference type="Pfam" id="PF00588"/>
    </source>
</evidence>
<keyword evidence="10" id="KW-1185">Reference proteome</keyword>
<keyword evidence="5 6" id="KW-0819">tRNA processing</keyword>
<evidence type="ECO:0000313" key="9">
    <source>
        <dbReference type="EMBL" id="MEE6147105.1"/>
    </source>
</evidence>
<accession>A0ABU7R942</accession>
<dbReference type="InterPro" id="IPR001537">
    <property type="entry name" value="SpoU_MeTrfase"/>
</dbReference>
<dbReference type="SUPFAM" id="SSF75217">
    <property type="entry name" value="alpha/beta knot"/>
    <property type="match status" value="2"/>
</dbReference>
<dbReference type="InterPro" id="IPR016914">
    <property type="entry name" value="TrmL"/>
</dbReference>
<comment type="subcellular location">
    <subcellularLocation>
        <location evidence="6">Cytoplasm</location>
    </subcellularLocation>
</comment>
<keyword evidence="3 6" id="KW-0808">Transferase</keyword>
<dbReference type="InterPro" id="IPR029026">
    <property type="entry name" value="tRNA_m1G_MTases_N"/>
</dbReference>
<dbReference type="GO" id="GO:0008168">
    <property type="term" value="F:methyltransferase activity"/>
    <property type="evidence" value="ECO:0007669"/>
    <property type="project" value="UniProtKB-KW"/>
</dbReference>
<dbReference type="Pfam" id="PF00588">
    <property type="entry name" value="SpoU_methylase"/>
    <property type="match status" value="1"/>
</dbReference>
<organism evidence="9 10">
    <name type="scientific">Olsenella absiana</name>
    <dbReference type="NCBI Taxonomy" id="3115222"/>
    <lineage>
        <taxon>Bacteria</taxon>
        <taxon>Bacillati</taxon>
        <taxon>Actinomycetota</taxon>
        <taxon>Coriobacteriia</taxon>
        <taxon>Coriobacteriales</taxon>
        <taxon>Atopobiaceae</taxon>
        <taxon>Olsenella</taxon>
    </lineage>
</organism>
<feature type="compositionally biased region" description="Low complexity" evidence="7">
    <location>
        <begin position="102"/>
        <end position="115"/>
    </location>
</feature>
<evidence type="ECO:0000256" key="4">
    <source>
        <dbReference type="ARBA" id="ARBA00022691"/>
    </source>
</evidence>
<keyword evidence="2 6" id="KW-0489">Methyltransferase</keyword>
<evidence type="ECO:0000256" key="7">
    <source>
        <dbReference type="SAM" id="MobiDB-lite"/>
    </source>
</evidence>
<dbReference type="EC" id="2.1.1.207" evidence="6"/>
<evidence type="ECO:0000256" key="1">
    <source>
        <dbReference type="ARBA" id="ARBA00022490"/>
    </source>
</evidence>
<feature type="region of interest" description="Disordered" evidence="7">
    <location>
        <begin position="77"/>
        <end position="115"/>
    </location>
</feature>
<dbReference type="HAMAP" id="MF_01885">
    <property type="entry name" value="tRNA_methyltr_TrmL"/>
    <property type="match status" value="1"/>
</dbReference>
<evidence type="ECO:0000256" key="5">
    <source>
        <dbReference type="ARBA" id="ARBA00022694"/>
    </source>
</evidence>
<dbReference type="PANTHER" id="PTHR42971:SF1">
    <property type="entry name" value="TRNA (CYTIDINE(34)-2'-O)-METHYLTRANSFERASE"/>
    <property type="match status" value="1"/>
</dbReference>
<dbReference type="Gene3D" id="3.40.1280.10">
    <property type="match status" value="1"/>
</dbReference>
<evidence type="ECO:0000256" key="6">
    <source>
        <dbReference type="HAMAP-Rule" id="MF_01885"/>
    </source>
</evidence>
<evidence type="ECO:0000313" key="10">
    <source>
        <dbReference type="Proteomes" id="UP001332931"/>
    </source>
</evidence>
<reference evidence="9 10" key="1">
    <citation type="submission" date="2024-01" db="EMBL/GenBank/DDBJ databases">
        <title>Description of Olsenella sp. nov., isolated from pig feces.</title>
        <authorList>
            <person name="Chang Y.-H."/>
        </authorList>
    </citation>
    <scope>NUCLEOTIDE SEQUENCE [LARGE SCALE GENOMIC DNA]</scope>
    <source>
        <strain evidence="9 10">YH-ols2223</strain>
    </source>
</reference>
<feature type="domain" description="tRNA/rRNA methyltransferase SpoU type" evidence="8">
    <location>
        <begin position="2"/>
        <end position="80"/>
    </location>
</feature>
<dbReference type="CDD" id="cd18094">
    <property type="entry name" value="SpoU-like_TrmL"/>
    <property type="match status" value="1"/>
</dbReference>
<gene>
    <name evidence="9" type="ORF">VXJ25_03710</name>
</gene>
<name>A0ABU7R942_9ACTN</name>
<dbReference type="InterPro" id="IPR029028">
    <property type="entry name" value="Alpha/beta_knot_MTases"/>
</dbReference>
<feature type="binding site" evidence="6">
    <location>
        <position position="213"/>
    </location>
    <ligand>
        <name>S-adenosyl-L-methionine</name>
        <dbReference type="ChEBI" id="CHEBI:59789"/>
    </ligand>
</feature>
<comment type="similarity">
    <text evidence="6">Belongs to the class IV-like SAM-binding methyltransferase superfamily. RNA methyltransferase TrmH family. TrmL subfamily.</text>
</comment>
<feature type="binding site" evidence="6">
    <location>
        <position position="170"/>
    </location>
    <ligand>
        <name>S-adenosyl-L-methionine</name>
        <dbReference type="ChEBI" id="CHEBI:59789"/>
    </ligand>
</feature>
<evidence type="ECO:0000256" key="2">
    <source>
        <dbReference type="ARBA" id="ARBA00022603"/>
    </source>
</evidence>
<protein>
    <recommendedName>
        <fullName evidence="6">Putative tRNA (cytidine(34)-2'-O)-methyltransferase</fullName>
        <ecNumber evidence="6">2.1.1.207</ecNumber>
    </recommendedName>
    <alternativeName>
        <fullName evidence="6">tRNA (cytidine/uridine-2'-O-)-methyltransferase</fullName>
    </alternativeName>
</protein>
<dbReference type="RefSeq" id="WP_330957872.1">
    <property type="nucleotide sequence ID" value="NZ_JAZGJQ010000003.1"/>
</dbReference>
<comment type="caution">
    <text evidence="9">The sequence shown here is derived from an EMBL/GenBank/DDBJ whole genome shotgun (WGS) entry which is preliminary data.</text>
</comment>
<dbReference type="Proteomes" id="UP001332931">
    <property type="component" value="Unassembled WGS sequence"/>
</dbReference>
<keyword evidence="1 6" id="KW-0963">Cytoplasm</keyword>
<evidence type="ECO:0000256" key="3">
    <source>
        <dbReference type="ARBA" id="ARBA00022679"/>
    </source>
</evidence>
<keyword evidence="4 6" id="KW-0949">S-adenosyl-L-methionine</keyword>
<comment type="catalytic activity">
    <reaction evidence="6">
        <text>5-carboxymethylaminomethyluridine(34) in tRNA(Leu) + S-adenosyl-L-methionine = 5-carboxymethylaminomethyl-2'-O-methyluridine(34) in tRNA(Leu) + S-adenosyl-L-homocysteine + H(+)</text>
        <dbReference type="Rhea" id="RHEA:43088"/>
        <dbReference type="Rhea" id="RHEA-COMP:10333"/>
        <dbReference type="Rhea" id="RHEA-COMP:10334"/>
        <dbReference type="ChEBI" id="CHEBI:15378"/>
        <dbReference type="ChEBI" id="CHEBI:57856"/>
        <dbReference type="ChEBI" id="CHEBI:59789"/>
        <dbReference type="ChEBI" id="CHEBI:74508"/>
        <dbReference type="ChEBI" id="CHEBI:74511"/>
        <dbReference type="EC" id="2.1.1.207"/>
    </reaction>
</comment>
<proteinExistence type="inferred from homology"/>
<feature type="binding site" evidence="6">
    <location>
        <position position="127"/>
    </location>
    <ligand>
        <name>S-adenosyl-L-methionine</name>
        <dbReference type="ChEBI" id="CHEBI:59789"/>
    </ligand>
</feature>
<comment type="catalytic activity">
    <reaction evidence="6">
        <text>cytidine(34) in tRNA + S-adenosyl-L-methionine = 2'-O-methylcytidine(34) in tRNA + S-adenosyl-L-homocysteine + H(+)</text>
        <dbReference type="Rhea" id="RHEA:43084"/>
        <dbReference type="Rhea" id="RHEA-COMP:10331"/>
        <dbReference type="Rhea" id="RHEA-COMP:10332"/>
        <dbReference type="ChEBI" id="CHEBI:15378"/>
        <dbReference type="ChEBI" id="CHEBI:57856"/>
        <dbReference type="ChEBI" id="CHEBI:59789"/>
        <dbReference type="ChEBI" id="CHEBI:74495"/>
        <dbReference type="ChEBI" id="CHEBI:82748"/>
        <dbReference type="EC" id="2.1.1.207"/>
    </reaction>
</comment>
<sequence length="238" mass="25906">MLNVVLVEPEIPANTGNVGRTCVLCGARLHLVGPLGFSLGERELRRAGLAYWESLDVVTYADWDDFVARNPLVREQLAETERPAPTRPGGATRDRAATEQVAAGGSDAAPGSGAAKRAAWEPRVHLLTKAGGRTYSDSRYHEGDYLVFGKESAGLSRTLLHGHAELTERIPMRGDDALGNADSWHETFGRLHPELERDVCGNYVDPRTSVVTSLNLSNSVAIVLYEAERQLGFADMRP</sequence>
<dbReference type="EMBL" id="JAZGJQ010000003">
    <property type="protein sequence ID" value="MEE6147105.1"/>
    <property type="molecule type" value="Genomic_DNA"/>
</dbReference>
<comment type="function">
    <text evidence="6">Could methylate the ribose at the nucleotide 34 wobble position in tRNA.</text>
</comment>
<feature type="binding site" evidence="6">
    <location>
        <position position="149"/>
    </location>
    <ligand>
        <name>S-adenosyl-L-methionine</name>
        <dbReference type="ChEBI" id="CHEBI:59789"/>
    </ligand>
</feature>
<dbReference type="GO" id="GO:0032259">
    <property type="term" value="P:methylation"/>
    <property type="evidence" value="ECO:0007669"/>
    <property type="project" value="UniProtKB-KW"/>
</dbReference>
<dbReference type="PANTHER" id="PTHR42971">
    <property type="entry name" value="TRNA (CYTIDINE(34)-2'-O)-METHYLTRANSFERASE"/>
    <property type="match status" value="1"/>
</dbReference>